<feature type="domain" description="Glucose/Sorbosone dehydrogenase" evidence="1">
    <location>
        <begin position="187"/>
        <end position="449"/>
    </location>
</feature>
<dbReference type="Proteomes" id="UP001166004">
    <property type="component" value="Unassembled WGS sequence"/>
</dbReference>
<keyword evidence="3" id="KW-1185">Reference proteome</keyword>
<dbReference type="EMBL" id="LANA01000001">
    <property type="protein sequence ID" value="NMN67095.1"/>
    <property type="molecule type" value="Genomic_DNA"/>
</dbReference>
<comment type="caution">
    <text evidence="2">The sequence shown here is derived from an EMBL/GenBank/DDBJ whole genome shotgun (WGS) entry which is preliminary data.</text>
</comment>
<dbReference type="SUPFAM" id="SSF50952">
    <property type="entry name" value="Soluble quinoprotein glucose dehydrogenase"/>
    <property type="match status" value="1"/>
</dbReference>
<dbReference type="Gene3D" id="2.120.10.30">
    <property type="entry name" value="TolB, C-terminal domain"/>
    <property type="match status" value="1"/>
</dbReference>
<protein>
    <submittedName>
        <fullName evidence="2">Glucose/sorbosone dehydrogenase</fullName>
    </submittedName>
</protein>
<dbReference type="InterPro" id="IPR011041">
    <property type="entry name" value="Quinoprot_gluc/sorb_DH_b-prop"/>
</dbReference>
<accession>A0ABX1T336</accession>
<dbReference type="InterPro" id="IPR012938">
    <property type="entry name" value="Glc/Sorbosone_DH"/>
</dbReference>
<organism evidence="2 3">
    <name type="scientific">Pelagibacter ubique</name>
    <dbReference type="NCBI Taxonomy" id="198252"/>
    <lineage>
        <taxon>Bacteria</taxon>
        <taxon>Pseudomonadati</taxon>
        <taxon>Pseudomonadota</taxon>
        <taxon>Alphaproteobacteria</taxon>
        <taxon>Candidatus Pelagibacterales</taxon>
        <taxon>Candidatus Pelagibacteraceae</taxon>
        <taxon>Candidatus Pelagibacter</taxon>
    </lineage>
</organism>
<dbReference type="RefSeq" id="WP_169035610.1">
    <property type="nucleotide sequence ID" value="NZ_LANA01000001.1"/>
</dbReference>
<dbReference type="InterPro" id="IPR011042">
    <property type="entry name" value="6-blade_b-propeller_TolB-like"/>
</dbReference>
<gene>
    <name evidence="2" type="ORF">VP91_00002280</name>
</gene>
<evidence type="ECO:0000259" key="1">
    <source>
        <dbReference type="Pfam" id="PF07995"/>
    </source>
</evidence>
<name>A0ABX1T336_PELUQ</name>
<dbReference type="Pfam" id="PF07995">
    <property type="entry name" value="GSDH"/>
    <property type="match status" value="1"/>
</dbReference>
<evidence type="ECO:0000313" key="2">
    <source>
        <dbReference type="EMBL" id="NMN67095.1"/>
    </source>
</evidence>
<proteinExistence type="predicted"/>
<evidence type="ECO:0000313" key="3">
    <source>
        <dbReference type="Proteomes" id="UP001166004"/>
    </source>
</evidence>
<reference evidence="2 3" key="1">
    <citation type="submission" date="2019-07" db="EMBL/GenBank/DDBJ databases">
        <title>SAR11 Genome Evolution.</title>
        <authorList>
            <person name="Giovannoni S."/>
        </authorList>
    </citation>
    <scope>NUCLEOTIDE SEQUENCE [LARGE SCALE GENOMIC DNA]</scope>
    <source>
        <strain evidence="2 3">HTCC9565</strain>
    </source>
</reference>
<sequence>MKKKYVLILVFSLIIFFLGKNVIILQLNNKNEYISNFKSKIHPNIKSFLKKTVFRNYALKNELKSKNNEIIYLNNELKILHELNSGKIFFNKTLTSKNEKNFNLKKYFIPHPKLIYNSPTIKWNYIDDYEDKIVVAISSGKLFFFDKKNLFTENLNFKILKSNLHDFVKISHEKSFADTIKDILIEDKKIYVSFVREVTNNCYGNAILEASMNLNEINFDYLFKNDECIIDTRTNLHELNPNVNYGQLNQSGGRIAKVNNEIFFTIGNYRSWPIAQNKDSIFGKIIKINLENKKFKTLSMGHRNPQGLFYLLEKNLLFTSEHGPKGGDEINLIKLNGTEKIQNFGYPISSYGDHYDGKYRDEAPLFKSHSKYGFIEPIFYFKEGNIGPSEILINKNNSLILSSLKAQKLYFFKIDDEVNKLNIFNEIDIGERIRDIIEINKDSYLLSLENTPSIGFLENLN</sequence>